<keyword evidence="6" id="KW-1185">Reference proteome</keyword>
<dbReference type="InterPro" id="IPR009001">
    <property type="entry name" value="Transl_elong_EF1A/Init_IF2_C"/>
</dbReference>
<dbReference type="PANTHER" id="PTHR23115">
    <property type="entry name" value="TRANSLATION FACTOR"/>
    <property type="match status" value="1"/>
</dbReference>
<dbReference type="SUPFAM" id="SSF52540">
    <property type="entry name" value="P-loop containing nucleoside triphosphate hydrolases"/>
    <property type="match status" value="1"/>
</dbReference>
<evidence type="ECO:0000256" key="2">
    <source>
        <dbReference type="ARBA" id="ARBA00022741"/>
    </source>
</evidence>
<dbReference type="PROSITE" id="PS51722">
    <property type="entry name" value="G_TR_2"/>
    <property type="match status" value="1"/>
</dbReference>
<reference evidence="5 6" key="1">
    <citation type="journal article" date="2023" name="Elife">
        <title>Identification of key yeast species and microbe-microbe interactions impacting larval growth of Drosophila in the wild.</title>
        <authorList>
            <person name="Mure A."/>
            <person name="Sugiura Y."/>
            <person name="Maeda R."/>
            <person name="Honda K."/>
            <person name="Sakurai N."/>
            <person name="Takahashi Y."/>
            <person name="Watada M."/>
            <person name="Katoh T."/>
            <person name="Gotoh A."/>
            <person name="Gotoh Y."/>
            <person name="Taniguchi I."/>
            <person name="Nakamura K."/>
            <person name="Hayashi T."/>
            <person name="Katayama T."/>
            <person name="Uemura T."/>
            <person name="Hattori Y."/>
        </authorList>
    </citation>
    <scope>NUCLEOTIDE SEQUENCE [LARGE SCALE GENOMIC DNA]</scope>
    <source>
        <strain evidence="5 6">PK-24</strain>
    </source>
</reference>
<dbReference type="EMBL" id="BTGB01000001">
    <property type="protein sequence ID" value="GMM44499.1"/>
    <property type="molecule type" value="Genomic_DNA"/>
</dbReference>
<keyword evidence="3" id="KW-0342">GTP-binding</keyword>
<dbReference type="Proteomes" id="UP001378960">
    <property type="component" value="Unassembled WGS sequence"/>
</dbReference>
<dbReference type="AlphaFoldDB" id="A0AAV5QZ59"/>
<dbReference type="Pfam" id="PF00009">
    <property type="entry name" value="GTP_EFTU"/>
    <property type="match status" value="1"/>
</dbReference>
<dbReference type="SUPFAM" id="SSF50447">
    <property type="entry name" value="Translation proteins"/>
    <property type="match status" value="1"/>
</dbReference>
<keyword evidence="2" id="KW-0547">Nucleotide-binding</keyword>
<comment type="caution">
    <text evidence="5">The sequence shown here is derived from an EMBL/GenBank/DDBJ whole genome shotgun (WGS) entry which is preliminary data.</text>
</comment>
<accession>A0AAV5QZ59</accession>
<dbReference type="InterPro" id="IPR050100">
    <property type="entry name" value="TRAFAC_GTPase_members"/>
</dbReference>
<evidence type="ECO:0000256" key="1">
    <source>
        <dbReference type="ARBA" id="ARBA00007249"/>
    </source>
</evidence>
<dbReference type="InterPro" id="IPR000795">
    <property type="entry name" value="T_Tr_GTP-bd_dom"/>
</dbReference>
<dbReference type="InterPro" id="IPR009000">
    <property type="entry name" value="Transl_B-barrel_sf"/>
</dbReference>
<name>A0AAV5QZ59_PICKL</name>
<sequence length="678" mass="75364">MSKLQLLAEKRRQQKEANVANNERSGLDKLLQKRKLVAQPLLNLETKKRLKEPVGGKLNKVVQPSLSLQQKLVDKDDPLIELSLPTPSLLSTTTKRLQQPTHILPSIIFANNNALSKSVIDINTNIPTNIAVKIKENFQKKSPDDNRKIVNTLSEKIQNVELKQEKEESRSSSTIKKPTKAKNKIDLNEEITLKSSKPLLSAIVIGHVDSGKSTTIGRLLYDLGIVDSRSLHKLTKDAELAGKGSFSLAWIMDQTPEERSRGVTIDIVQTQFETSNMRFAIIDSPGHRDYIPQMINGITQADVAIVIIDSTSDLIFEASSAVGKNGDFSVRDIAKGQTFEQLKIAKNLGIENVLLVINKMDVNDWDEDRFISIENVLKDHLTNELGFQLQNLNFLPASGFNGDNIFNDSKLCPWYNGPTLFQYMEIMNTQTNENSHITLSNQSKDQFVLTVTDLTLGSGIESGSIVSTSKKSDTVTIHGRVNSGYLQPGESVNFWPSNESGQVDTISTVITKVNNSKDNNNKVVEKVAIPGEFVEMKIRKVELIDALAIGDLVTKITKADDDFVKCSNQLVCELSMFSLNRPILIGTPFILFKGNVSYSAKLSAIEWVENKIENDDGSITLKKTKKRKHLSSNQRARVIIETEKLVPITESIVKLNRIVIRKEGLTVAAGLIKKTIIS</sequence>
<dbReference type="InterPro" id="IPR027417">
    <property type="entry name" value="P-loop_NTPase"/>
</dbReference>
<gene>
    <name evidence="5" type="ORF">DAPK24_010740</name>
</gene>
<dbReference type="Gene3D" id="2.40.30.10">
    <property type="entry name" value="Translation factors"/>
    <property type="match status" value="2"/>
</dbReference>
<feature type="domain" description="Tr-type G" evidence="4">
    <location>
        <begin position="197"/>
        <end position="433"/>
    </location>
</feature>
<organism evidence="5 6">
    <name type="scientific">Pichia kluyveri</name>
    <name type="common">Yeast</name>
    <dbReference type="NCBI Taxonomy" id="36015"/>
    <lineage>
        <taxon>Eukaryota</taxon>
        <taxon>Fungi</taxon>
        <taxon>Dikarya</taxon>
        <taxon>Ascomycota</taxon>
        <taxon>Saccharomycotina</taxon>
        <taxon>Pichiomycetes</taxon>
        <taxon>Pichiales</taxon>
        <taxon>Pichiaceae</taxon>
        <taxon>Pichia</taxon>
    </lineage>
</organism>
<evidence type="ECO:0000313" key="6">
    <source>
        <dbReference type="Proteomes" id="UP001378960"/>
    </source>
</evidence>
<dbReference type="PRINTS" id="PR00315">
    <property type="entry name" value="ELONGATNFCT"/>
</dbReference>
<dbReference type="GO" id="GO:0003924">
    <property type="term" value="F:GTPase activity"/>
    <property type="evidence" value="ECO:0007669"/>
    <property type="project" value="InterPro"/>
</dbReference>
<evidence type="ECO:0000259" key="4">
    <source>
        <dbReference type="PROSITE" id="PS51722"/>
    </source>
</evidence>
<dbReference type="InterPro" id="IPR054696">
    <property type="entry name" value="GTP-eEF1A_C"/>
</dbReference>
<protein>
    <submittedName>
        <fullName evidence="5">Ribosome dissociation factor GTPase</fullName>
    </submittedName>
</protein>
<evidence type="ECO:0000313" key="5">
    <source>
        <dbReference type="EMBL" id="GMM44499.1"/>
    </source>
</evidence>
<comment type="similarity">
    <text evidence="1">Belongs to the TRAFAC class translation factor GTPase superfamily. Classic translation factor GTPase family. EF-Tu/EF-1A subfamily.</text>
</comment>
<dbReference type="Pfam" id="PF22594">
    <property type="entry name" value="GTP-eEF1A_C"/>
    <property type="match status" value="1"/>
</dbReference>
<dbReference type="SUPFAM" id="SSF50465">
    <property type="entry name" value="EF-Tu/eEF-1alpha/eIF2-gamma C-terminal domain"/>
    <property type="match status" value="1"/>
</dbReference>
<dbReference type="Gene3D" id="3.40.50.300">
    <property type="entry name" value="P-loop containing nucleotide triphosphate hydrolases"/>
    <property type="match status" value="1"/>
</dbReference>
<dbReference type="GO" id="GO:0005525">
    <property type="term" value="F:GTP binding"/>
    <property type="evidence" value="ECO:0007669"/>
    <property type="project" value="UniProtKB-KW"/>
</dbReference>
<proteinExistence type="inferred from homology"/>
<evidence type="ECO:0000256" key="3">
    <source>
        <dbReference type="ARBA" id="ARBA00023134"/>
    </source>
</evidence>